<evidence type="ECO:0000256" key="5">
    <source>
        <dbReference type="SAM" id="MobiDB-lite"/>
    </source>
</evidence>
<dbReference type="PANTHER" id="PTHR46233">
    <property type="entry name" value="HYDROXYACYLGLUTATHIONE HYDROLASE GLOC"/>
    <property type="match status" value="1"/>
</dbReference>
<comment type="cofactor">
    <cofactor evidence="1">
        <name>Zn(2+)</name>
        <dbReference type="ChEBI" id="CHEBI:29105"/>
    </cofactor>
</comment>
<dbReference type="EMBL" id="BRXW01000455">
    <property type="protein sequence ID" value="GMH56603.1"/>
    <property type="molecule type" value="Genomic_DNA"/>
</dbReference>
<gene>
    <name evidence="7" type="ORF">TrLO_g14351</name>
</gene>
<dbReference type="AlphaFoldDB" id="A0A9W6ZT15"/>
<dbReference type="InterPro" id="IPR001279">
    <property type="entry name" value="Metallo-B-lactamas"/>
</dbReference>
<evidence type="ECO:0000256" key="2">
    <source>
        <dbReference type="ARBA" id="ARBA00022723"/>
    </source>
</evidence>
<protein>
    <recommendedName>
        <fullName evidence="6">Metallo-beta-lactamase domain-containing protein</fullName>
    </recommendedName>
</protein>
<evidence type="ECO:0000256" key="3">
    <source>
        <dbReference type="ARBA" id="ARBA00022801"/>
    </source>
</evidence>
<dbReference type="OrthoDB" id="17458at2759"/>
<dbReference type="SUPFAM" id="SSF56281">
    <property type="entry name" value="Metallo-hydrolase/oxidoreductase"/>
    <property type="match status" value="1"/>
</dbReference>
<sequence>MFPLTSLPLRPLHLPLLRSLSSSTLIPLIHSTPNLNLYSTPVTPLQMNQYLLQCRQTKTSFLIDCGDSSPDRWIETAEEGGGRIEGIMQTHGHVDHVCGLKLTKEVLGVDIYACPDDWLIFKSAPAQGLLFGLSCPPPPPINIDLNDNSTFKIGNLTIKCLLTPGHSPGHLCFWCEEEKVLVNGDLVFKGSIGRTDFPVGCSTEDMEKSLKRFCTLPSDTHVFPGHMGPTTVGEEKRSNPFLQGL</sequence>
<dbReference type="Gene3D" id="3.60.15.10">
    <property type="entry name" value="Ribonuclease Z/Hydroxyacylglutathione hydrolase-like"/>
    <property type="match status" value="1"/>
</dbReference>
<comment type="caution">
    <text evidence="7">The sequence shown here is derived from an EMBL/GenBank/DDBJ whole genome shotgun (WGS) entry which is preliminary data.</text>
</comment>
<dbReference type="GO" id="GO:0046872">
    <property type="term" value="F:metal ion binding"/>
    <property type="evidence" value="ECO:0007669"/>
    <property type="project" value="UniProtKB-KW"/>
</dbReference>
<evidence type="ECO:0000259" key="6">
    <source>
        <dbReference type="SMART" id="SM00849"/>
    </source>
</evidence>
<evidence type="ECO:0000256" key="1">
    <source>
        <dbReference type="ARBA" id="ARBA00001947"/>
    </source>
</evidence>
<evidence type="ECO:0000256" key="4">
    <source>
        <dbReference type="ARBA" id="ARBA00022833"/>
    </source>
</evidence>
<evidence type="ECO:0000313" key="8">
    <source>
        <dbReference type="Proteomes" id="UP001165122"/>
    </source>
</evidence>
<organism evidence="7 8">
    <name type="scientific">Triparma laevis f. longispina</name>
    <dbReference type="NCBI Taxonomy" id="1714387"/>
    <lineage>
        <taxon>Eukaryota</taxon>
        <taxon>Sar</taxon>
        <taxon>Stramenopiles</taxon>
        <taxon>Ochrophyta</taxon>
        <taxon>Bolidophyceae</taxon>
        <taxon>Parmales</taxon>
        <taxon>Triparmaceae</taxon>
        <taxon>Triparma</taxon>
    </lineage>
</organism>
<name>A0A9W6ZT15_9STRA</name>
<dbReference type="PANTHER" id="PTHR46233:SF3">
    <property type="entry name" value="HYDROXYACYLGLUTATHIONE HYDROLASE GLOC"/>
    <property type="match status" value="1"/>
</dbReference>
<dbReference type="InterPro" id="IPR051453">
    <property type="entry name" value="MBL_Glyoxalase_II"/>
</dbReference>
<reference evidence="8" key="1">
    <citation type="journal article" date="2023" name="Commun. Biol.">
        <title>Genome analysis of Parmales, the sister group of diatoms, reveals the evolutionary specialization of diatoms from phago-mixotrophs to photoautotrophs.</title>
        <authorList>
            <person name="Ban H."/>
            <person name="Sato S."/>
            <person name="Yoshikawa S."/>
            <person name="Yamada K."/>
            <person name="Nakamura Y."/>
            <person name="Ichinomiya M."/>
            <person name="Sato N."/>
            <person name="Blanc-Mathieu R."/>
            <person name="Endo H."/>
            <person name="Kuwata A."/>
            <person name="Ogata H."/>
        </authorList>
    </citation>
    <scope>NUCLEOTIDE SEQUENCE [LARGE SCALE GENOMIC DNA]</scope>
    <source>
        <strain evidence="8">NIES 3700</strain>
    </source>
</reference>
<keyword evidence="4" id="KW-0862">Zinc</keyword>
<feature type="region of interest" description="Disordered" evidence="5">
    <location>
        <begin position="225"/>
        <end position="245"/>
    </location>
</feature>
<evidence type="ECO:0000313" key="7">
    <source>
        <dbReference type="EMBL" id="GMH56603.1"/>
    </source>
</evidence>
<keyword evidence="3" id="KW-0378">Hydrolase</keyword>
<dbReference type="InterPro" id="IPR036866">
    <property type="entry name" value="RibonucZ/Hydroxyglut_hydro"/>
</dbReference>
<dbReference type="Proteomes" id="UP001165122">
    <property type="component" value="Unassembled WGS sequence"/>
</dbReference>
<keyword evidence="2" id="KW-0479">Metal-binding</keyword>
<proteinExistence type="predicted"/>
<keyword evidence="8" id="KW-1185">Reference proteome</keyword>
<dbReference type="SMART" id="SM00849">
    <property type="entry name" value="Lactamase_B"/>
    <property type="match status" value="1"/>
</dbReference>
<feature type="domain" description="Metallo-beta-lactamase" evidence="6">
    <location>
        <begin position="46"/>
        <end position="226"/>
    </location>
</feature>
<accession>A0A9W6ZT15</accession>
<dbReference type="Pfam" id="PF00753">
    <property type="entry name" value="Lactamase_B"/>
    <property type="match status" value="1"/>
</dbReference>
<dbReference type="GO" id="GO:0016787">
    <property type="term" value="F:hydrolase activity"/>
    <property type="evidence" value="ECO:0007669"/>
    <property type="project" value="UniProtKB-KW"/>
</dbReference>